<evidence type="ECO:0000313" key="1">
    <source>
        <dbReference type="EMBL" id="MFD2164204.1"/>
    </source>
</evidence>
<name>A0ABW4ZQT7_9SPHI</name>
<proteinExistence type="predicted"/>
<keyword evidence="2" id="KW-1185">Reference proteome</keyword>
<dbReference type="Proteomes" id="UP001597387">
    <property type="component" value="Unassembled WGS sequence"/>
</dbReference>
<dbReference type="EMBL" id="JBHUHZ010000003">
    <property type="protein sequence ID" value="MFD2164204.1"/>
    <property type="molecule type" value="Genomic_DNA"/>
</dbReference>
<sequence>MRSAGRHSERFVISTIGEILLADGNVVFLKFGKVLIALVGAVALLSVHTPAGLRREGRYTLQSGLGWKVTLFKKHG</sequence>
<dbReference type="RefSeq" id="WP_255904362.1">
    <property type="nucleotide sequence ID" value="NZ_JAFMZO010000004.1"/>
</dbReference>
<organism evidence="1 2">
    <name type="scientific">Paradesertivirga mongoliensis</name>
    <dbReference type="NCBI Taxonomy" id="2100740"/>
    <lineage>
        <taxon>Bacteria</taxon>
        <taxon>Pseudomonadati</taxon>
        <taxon>Bacteroidota</taxon>
        <taxon>Sphingobacteriia</taxon>
        <taxon>Sphingobacteriales</taxon>
        <taxon>Sphingobacteriaceae</taxon>
        <taxon>Paradesertivirga</taxon>
    </lineage>
</organism>
<evidence type="ECO:0000313" key="2">
    <source>
        <dbReference type="Proteomes" id="UP001597387"/>
    </source>
</evidence>
<accession>A0ABW4ZQT7</accession>
<comment type="caution">
    <text evidence="1">The sequence shown here is derived from an EMBL/GenBank/DDBJ whole genome shotgun (WGS) entry which is preliminary data.</text>
</comment>
<reference evidence="2" key="1">
    <citation type="journal article" date="2019" name="Int. J. Syst. Evol. Microbiol.">
        <title>The Global Catalogue of Microorganisms (GCM) 10K type strain sequencing project: providing services to taxonomists for standard genome sequencing and annotation.</title>
        <authorList>
            <consortium name="The Broad Institute Genomics Platform"/>
            <consortium name="The Broad Institute Genome Sequencing Center for Infectious Disease"/>
            <person name="Wu L."/>
            <person name="Ma J."/>
        </authorList>
    </citation>
    <scope>NUCLEOTIDE SEQUENCE [LARGE SCALE GENOMIC DNA]</scope>
    <source>
        <strain evidence="2">KCTC 42217</strain>
    </source>
</reference>
<gene>
    <name evidence="1" type="ORF">ACFSJU_17475</name>
</gene>
<protein>
    <submittedName>
        <fullName evidence="1">Uncharacterized protein</fullName>
    </submittedName>
</protein>